<evidence type="ECO:0000256" key="4">
    <source>
        <dbReference type="ARBA" id="ARBA00023136"/>
    </source>
</evidence>
<protein>
    <submittedName>
        <fullName evidence="6">Isoprenylcysteine carboxylmethyltransferase family protein</fullName>
    </submittedName>
</protein>
<dbReference type="EMBL" id="JAHQCR010000050">
    <property type="protein sequence ID" value="MBU9722188.1"/>
    <property type="molecule type" value="Genomic_DNA"/>
</dbReference>
<keyword evidence="2 5" id="KW-0812">Transmembrane</keyword>
<evidence type="ECO:0000313" key="6">
    <source>
        <dbReference type="EMBL" id="MBU9722188.1"/>
    </source>
</evidence>
<keyword evidence="3 5" id="KW-1133">Transmembrane helix</keyword>
<accession>A0ABS6JUD0</accession>
<dbReference type="Proteomes" id="UP000790580">
    <property type="component" value="Unassembled WGS sequence"/>
</dbReference>
<feature type="transmembrane region" description="Helical" evidence="5">
    <location>
        <begin position="15"/>
        <end position="34"/>
    </location>
</feature>
<comment type="caution">
    <text evidence="6">The sequence shown here is derived from an EMBL/GenBank/DDBJ whole genome shotgun (WGS) entry which is preliminary data.</text>
</comment>
<dbReference type="Gene3D" id="1.20.120.1630">
    <property type="match status" value="1"/>
</dbReference>
<gene>
    <name evidence="6" type="ORF">KS407_12150</name>
</gene>
<keyword evidence="7" id="KW-1185">Reference proteome</keyword>
<evidence type="ECO:0000256" key="3">
    <source>
        <dbReference type="ARBA" id="ARBA00022989"/>
    </source>
</evidence>
<evidence type="ECO:0000256" key="2">
    <source>
        <dbReference type="ARBA" id="ARBA00022692"/>
    </source>
</evidence>
<sequence>MIIFPYFAQPRNMNAGIFIFTILLTGWLLEWIVYQDTGKKTRKEVNKKALLYKLSLAGMFLLAVCASYSLSLLTESSMAYTKTFGLLFFSQGLFLRYWTYYLIKPHFTRTIVPLENRPLYSQGPFRFTRHPFHTGFFFISLGISLYISGNWLSILTTFLFVGSALHYRMAYEENYYQKKYGDIYIYWCKHRFRLLPFLY</sequence>
<organism evidence="6 7">
    <name type="scientific">Evansella alkalicola</name>
    <dbReference type="NCBI Taxonomy" id="745819"/>
    <lineage>
        <taxon>Bacteria</taxon>
        <taxon>Bacillati</taxon>
        <taxon>Bacillota</taxon>
        <taxon>Bacilli</taxon>
        <taxon>Bacillales</taxon>
        <taxon>Bacillaceae</taxon>
        <taxon>Evansella</taxon>
    </lineage>
</organism>
<dbReference type="InterPro" id="IPR007318">
    <property type="entry name" value="Phopholipid_MeTrfase"/>
</dbReference>
<comment type="subcellular location">
    <subcellularLocation>
        <location evidence="1">Endomembrane system</location>
        <topology evidence="1">Multi-pass membrane protein</topology>
    </subcellularLocation>
</comment>
<feature type="transmembrane region" description="Helical" evidence="5">
    <location>
        <begin position="136"/>
        <end position="161"/>
    </location>
</feature>
<reference evidence="6 7" key="1">
    <citation type="submission" date="2021-06" db="EMBL/GenBank/DDBJ databases">
        <title>Bacillus sp. RD4P76, an endophyte from a halophyte.</title>
        <authorList>
            <person name="Sun J.-Q."/>
        </authorList>
    </citation>
    <scope>NUCLEOTIDE SEQUENCE [LARGE SCALE GENOMIC DNA]</scope>
    <source>
        <strain evidence="6 7">JCM 17098</strain>
    </source>
</reference>
<feature type="transmembrane region" description="Helical" evidence="5">
    <location>
        <begin position="54"/>
        <end position="73"/>
    </location>
</feature>
<dbReference type="PANTHER" id="PTHR43847:SF1">
    <property type="entry name" value="BLL3993 PROTEIN"/>
    <property type="match status" value="1"/>
</dbReference>
<feature type="transmembrane region" description="Helical" evidence="5">
    <location>
        <begin position="79"/>
        <end position="99"/>
    </location>
</feature>
<dbReference type="PANTHER" id="PTHR43847">
    <property type="entry name" value="BLL3993 PROTEIN"/>
    <property type="match status" value="1"/>
</dbReference>
<keyword evidence="4 5" id="KW-0472">Membrane</keyword>
<dbReference type="Pfam" id="PF04191">
    <property type="entry name" value="PEMT"/>
    <property type="match status" value="1"/>
</dbReference>
<evidence type="ECO:0000256" key="5">
    <source>
        <dbReference type="SAM" id="Phobius"/>
    </source>
</evidence>
<evidence type="ECO:0000313" key="7">
    <source>
        <dbReference type="Proteomes" id="UP000790580"/>
    </source>
</evidence>
<proteinExistence type="predicted"/>
<evidence type="ECO:0000256" key="1">
    <source>
        <dbReference type="ARBA" id="ARBA00004127"/>
    </source>
</evidence>
<name>A0ABS6JUD0_9BACI</name>
<dbReference type="InterPro" id="IPR052527">
    <property type="entry name" value="Metal_cation-efflux_comp"/>
</dbReference>
<dbReference type="RefSeq" id="WP_088076426.1">
    <property type="nucleotide sequence ID" value="NZ_JAHQCR010000050.1"/>
</dbReference>